<name>A0A7C4QLW3_9PLAN</name>
<protein>
    <submittedName>
        <fullName evidence="3">Uncharacterized protein</fullName>
    </submittedName>
</protein>
<comment type="caution">
    <text evidence="3">The sequence shown here is derived from an EMBL/GenBank/DDBJ whole genome shotgun (WGS) entry which is preliminary data.</text>
</comment>
<sequence>MAPFPCPSFGRRLVSRLCCLAAWLMVWGLGASAWATCGDYLQHAETSPVGDKAFDLPAAPKDPPAGPPCSGPQCREAPVLPFAPVAPPPTGPQTERWFGGLTASAPPLLDTTSWRHLMDPDALPVFGPPRDVDHVPRMN</sequence>
<evidence type="ECO:0000313" key="3">
    <source>
        <dbReference type="EMBL" id="HGT38220.1"/>
    </source>
</evidence>
<evidence type="ECO:0000256" key="2">
    <source>
        <dbReference type="SAM" id="SignalP"/>
    </source>
</evidence>
<feature type="chain" id="PRO_5028249090" evidence="2">
    <location>
        <begin position="36"/>
        <end position="139"/>
    </location>
</feature>
<keyword evidence="2" id="KW-0732">Signal</keyword>
<organism evidence="3">
    <name type="scientific">Schlesneria paludicola</name>
    <dbReference type="NCBI Taxonomy" id="360056"/>
    <lineage>
        <taxon>Bacteria</taxon>
        <taxon>Pseudomonadati</taxon>
        <taxon>Planctomycetota</taxon>
        <taxon>Planctomycetia</taxon>
        <taxon>Planctomycetales</taxon>
        <taxon>Planctomycetaceae</taxon>
        <taxon>Schlesneria</taxon>
    </lineage>
</organism>
<reference evidence="3" key="1">
    <citation type="journal article" date="2020" name="mSystems">
        <title>Genome- and Community-Level Interaction Insights into Carbon Utilization and Element Cycling Functions of Hydrothermarchaeota in Hydrothermal Sediment.</title>
        <authorList>
            <person name="Zhou Z."/>
            <person name="Liu Y."/>
            <person name="Xu W."/>
            <person name="Pan J."/>
            <person name="Luo Z.H."/>
            <person name="Li M."/>
        </authorList>
    </citation>
    <scope>NUCLEOTIDE SEQUENCE [LARGE SCALE GENOMIC DNA]</scope>
    <source>
        <strain evidence="3">SpSt-508</strain>
    </source>
</reference>
<accession>A0A7C4QLW3</accession>
<feature type="signal peptide" evidence="2">
    <location>
        <begin position="1"/>
        <end position="35"/>
    </location>
</feature>
<gene>
    <name evidence="3" type="ORF">ENS64_02990</name>
</gene>
<feature type="region of interest" description="Disordered" evidence="1">
    <location>
        <begin position="80"/>
        <end position="102"/>
    </location>
</feature>
<evidence type="ECO:0000256" key="1">
    <source>
        <dbReference type="SAM" id="MobiDB-lite"/>
    </source>
</evidence>
<proteinExistence type="predicted"/>
<dbReference type="AlphaFoldDB" id="A0A7C4QLW3"/>
<dbReference type="EMBL" id="DSVQ01000006">
    <property type="protein sequence ID" value="HGT38220.1"/>
    <property type="molecule type" value="Genomic_DNA"/>
</dbReference>